<dbReference type="Proteomes" id="UP000054558">
    <property type="component" value="Unassembled WGS sequence"/>
</dbReference>
<proteinExistence type="predicted"/>
<keyword evidence="3" id="KW-1185">Reference proteome</keyword>
<gene>
    <name evidence="2" type="ORF">KFL_001640040</name>
</gene>
<sequence length="513" mass="56183">MVSLVVWQFPSLSPKVHSRGTGRVGLEVVVRVGGGAERVGFWVKILVEVPGAVNLELGDKGVASTSLVSYAAELRWKWLKKASLSTDNLDDLLLCILRKRSEDGQSSWHGTFAVARASVLLGLPKTFQFLVEIGKADQSMHEGVLVADMLALNRLDMLQHVQQKIGIKESVSYQRSENQKDGDSKSVGASKPWVGEEWWQDMKKLALWWLQTPVQELRTLLAAGALAESFSSLSLATQEESEEVSDWEMESASSESDSEEEGSDSEEHPGETSARTGREHMLDSYESLMRFTREIMSASNEFPALLVIGNRMLIPAGGSPAINELAMARLADAIVSACKAGLPGTLVKELLTSLPLDGDPEMAESWMRVLVDTIGTAVLEDGLDARTLEALEDGLKRAEYATCLRWFRFCRTLDLTNVPERFVIGLSHLVPSFVEQAEESKIAESACNFHAVVGLEVLGTALPLYPCLPAILNSGMWLGAAPHDEKVHVYFYELAAREVRAGLVTLLGVQEEG</sequence>
<evidence type="ECO:0000313" key="2">
    <source>
        <dbReference type="EMBL" id="GAQ83829.1"/>
    </source>
</evidence>
<evidence type="ECO:0000313" key="3">
    <source>
        <dbReference type="Proteomes" id="UP000054558"/>
    </source>
</evidence>
<feature type="compositionally biased region" description="Acidic residues" evidence="1">
    <location>
        <begin position="239"/>
        <end position="249"/>
    </location>
</feature>
<feature type="region of interest" description="Disordered" evidence="1">
    <location>
        <begin position="237"/>
        <end position="279"/>
    </location>
</feature>
<evidence type="ECO:0000256" key="1">
    <source>
        <dbReference type="SAM" id="MobiDB-lite"/>
    </source>
</evidence>
<accession>A0A0U9HLQ0</accession>
<name>A0A0U9HLQ0_KLENI</name>
<feature type="compositionally biased region" description="Basic and acidic residues" evidence="1">
    <location>
        <begin position="265"/>
        <end position="279"/>
    </location>
</feature>
<dbReference type="EMBL" id="DF237113">
    <property type="protein sequence ID" value="GAQ83829.1"/>
    <property type="molecule type" value="Genomic_DNA"/>
</dbReference>
<reference evidence="2 3" key="1">
    <citation type="journal article" date="2014" name="Nat. Commun.">
        <title>Klebsormidium flaccidum genome reveals primary factors for plant terrestrial adaptation.</title>
        <authorList>
            <person name="Hori K."/>
            <person name="Maruyama F."/>
            <person name="Fujisawa T."/>
            <person name="Togashi T."/>
            <person name="Yamamoto N."/>
            <person name="Seo M."/>
            <person name="Sato S."/>
            <person name="Yamada T."/>
            <person name="Mori H."/>
            <person name="Tajima N."/>
            <person name="Moriyama T."/>
            <person name="Ikeuchi M."/>
            <person name="Watanabe M."/>
            <person name="Wada H."/>
            <person name="Kobayashi K."/>
            <person name="Saito M."/>
            <person name="Masuda T."/>
            <person name="Sasaki-Sekimoto Y."/>
            <person name="Mashiguchi K."/>
            <person name="Awai K."/>
            <person name="Shimojima M."/>
            <person name="Masuda S."/>
            <person name="Iwai M."/>
            <person name="Nobusawa T."/>
            <person name="Narise T."/>
            <person name="Kondo S."/>
            <person name="Saito H."/>
            <person name="Sato R."/>
            <person name="Murakawa M."/>
            <person name="Ihara Y."/>
            <person name="Oshima-Yamada Y."/>
            <person name="Ohtaka K."/>
            <person name="Satoh M."/>
            <person name="Sonobe K."/>
            <person name="Ishii M."/>
            <person name="Ohtani R."/>
            <person name="Kanamori-Sato M."/>
            <person name="Honoki R."/>
            <person name="Miyazaki D."/>
            <person name="Mochizuki H."/>
            <person name="Umetsu J."/>
            <person name="Higashi K."/>
            <person name="Shibata D."/>
            <person name="Kamiya Y."/>
            <person name="Sato N."/>
            <person name="Nakamura Y."/>
            <person name="Tabata S."/>
            <person name="Ida S."/>
            <person name="Kurokawa K."/>
            <person name="Ohta H."/>
        </authorList>
    </citation>
    <scope>NUCLEOTIDE SEQUENCE [LARGE SCALE GENOMIC DNA]</scope>
    <source>
        <strain evidence="2 3">NIES-2285</strain>
    </source>
</reference>
<protein>
    <submittedName>
        <fullName evidence="2">Uncharacterized protein</fullName>
    </submittedName>
</protein>
<dbReference type="AlphaFoldDB" id="A0A0U9HLQ0"/>
<organism evidence="2 3">
    <name type="scientific">Klebsormidium nitens</name>
    <name type="common">Green alga</name>
    <name type="synonym">Ulothrix nitens</name>
    <dbReference type="NCBI Taxonomy" id="105231"/>
    <lineage>
        <taxon>Eukaryota</taxon>
        <taxon>Viridiplantae</taxon>
        <taxon>Streptophyta</taxon>
        <taxon>Klebsormidiophyceae</taxon>
        <taxon>Klebsormidiales</taxon>
        <taxon>Klebsormidiaceae</taxon>
        <taxon>Klebsormidium</taxon>
    </lineage>
</organism>